<dbReference type="RefSeq" id="WP_110270552.1">
    <property type="nucleotide sequence ID" value="NZ_CP029289.2"/>
</dbReference>
<feature type="active site" description="Nucleophile" evidence="5">
    <location>
        <position position="8"/>
    </location>
</feature>
<gene>
    <name evidence="7" type="ORF">DFR85_08745</name>
</gene>
<dbReference type="InterPro" id="IPR023214">
    <property type="entry name" value="HAD_sf"/>
</dbReference>
<dbReference type="SUPFAM" id="SSF56784">
    <property type="entry name" value="HAD-like"/>
    <property type="match status" value="1"/>
</dbReference>
<comment type="cofactor">
    <cofactor evidence="5">
        <name>Mg(2+)</name>
        <dbReference type="ChEBI" id="CHEBI:18420"/>
    </cofactor>
</comment>
<comment type="similarity">
    <text evidence="5">Belongs to the archaeal SPP-like hydrolase family.</text>
</comment>
<dbReference type="GeneID" id="36832239"/>
<sequence length="226" mass="25199">MIKLILADLDGTLTEDKGVYRISIEALEALRRAEDIGIKIALVSGNSYPVLRGLHNYLGITGGVVAENGCVVYYGKKIKLCKNMDLNILNEFREKFKLKDSWQNEYRECDFGFTPANLTEEMIRWAKDKNVYINTSGYAIHIALNLAGKSVGVRKLLELHGLKKEEVAAIGDSLTDIDMFKEAGLRAAVGNADEKLKKEADVILNLKSGNGVKEFINYIIDGKIWN</sequence>
<dbReference type="GO" id="GO:0005829">
    <property type="term" value="C:cytosol"/>
    <property type="evidence" value="ECO:0007669"/>
    <property type="project" value="TreeGrafter"/>
</dbReference>
<dbReference type="PANTHER" id="PTHR10000:SF8">
    <property type="entry name" value="HAD SUPERFAMILY HYDROLASE-LIKE, TYPE 3"/>
    <property type="match status" value="1"/>
</dbReference>
<dbReference type="EC" id="3.1.3.18" evidence="5 6"/>
<accession>A0A2U9IF67</accession>
<dbReference type="GO" id="GO:0000287">
    <property type="term" value="F:magnesium ion binding"/>
    <property type="evidence" value="ECO:0007669"/>
    <property type="project" value="InterPro"/>
</dbReference>
<evidence type="ECO:0000256" key="2">
    <source>
        <dbReference type="ARBA" id="ARBA00022801"/>
    </source>
</evidence>
<evidence type="ECO:0000256" key="4">
    <source>
        <dbReference type="ARBA" id="ARBA00023277"/>
    </source>
</evidence>
<dbReference type="OrthoDB" id="120822at2157"/>
<feature type="binding site" evidence="5">
    <location>
        <position position="10"/>
    </location>
    <ligand>
        <name>Mg(2+)</name>
        <dbReference type="ChEBI" id="CHEBI:18420"/>
    </ligand>
</feature>
<dbReference type="EMBL" id="CP029289">
    <property type="protein sequence ID" value="AWR94671.1"/>
    <property type="molecule type" value="Genomic_DNA"/>
</dbReference>
<feature type="binding site" evidence="5">
    <location>
        <position position="176"/>
    </location>
    <ligand>
        <name>Mg(2+)</name>
        <dbReference type="ChEBI" id="CHEBI:18420"/>
    </ligand>
</feature>
<name>A0A2U9IF67_9CREN</name>
<dbReference type="InterPro" id="IPR036412">
    <property type="entry name" value="HAD-like_sf"/>
</dbReference>
<dbReference type="AlphaFoldDB" id="A0A2U9IF67"/>
<evidence type="ECO:0000256" key="6">
    <source>
        <dbReference type="NCBIfam" id="TIGR01487"/>
    </source>
</evidence>
<evidence type="ECO:0000313" key="8">
    <source>
        <dbReference type="Proteomes" id="UP000248044"/>
    </source>
</evidence>
<dbReference type="PANTHER" id="PTHR10000">
    <property type="entry name" value="PHOSPHOSERINE PHOSPHATASE"/>
    <property type="match status" value="1"/>
</dbReference>
<dbReference type="NCBIfam" id="TIGR01487">
    <property type="entry name" value="Pglycolate_arch"/>
    <property type="match status" value="1"/>
</dbReference>
<dbReference type="GO" id="GO:0008967">
    <property type="term" value="F:phosphoglycolate phosphatase activity"/>
    <property type="evidence" value="ECO:0007669"/>
    <property type="project" value="UniProtKB-UniRule"/>
</dbReference>
<dbReference type="HAMAP" id="MF_01419">
    <property type="entry name" value="GPH_hydrolase_arch"/>
    <property type="match status" value="1"/>
</dbReference>
<comment type="catalytic activity">
    <reaction evidence="5">
        <text>2-phosphoglycolate + H2O = glycolate + phosphate</text>
        <dbReference type="Rhea" id="RHEA:14369"/>
        <dbReference type="ChEBI" id="CHEBI:15377"/>
        <dbReference type="ChEBI" id="CHEBI:29805"/>
        <dbReference type="ChEBI" id="CHEBI:43474"/>
        <dbReference type="ChEBI" id="CHEBI:58033"/>
        <dbReference type="EC" id="3.1.3.18"/>
    </reaction>
</comment>
<dbReference type="Gene3D" id="3.90.1070.10">
    <property type="match status" value="1"/>
</dbReference>
<keyword evidence="4 5" id="KW-0119">Carbohydrate metabolism</keyword>
<feature type="binding site" evidence="5">
    <location>
        <position position="172"/>
    </location>
    <ligand>
        <name>Mg(2+)</name>
        <dbReference type="ChEBI" id="CHEBI:18420"/>
    </ligand>
</feature>
<dbReference type="CDD" id="cd07514">
    <property type="entry name" value="HAD_Pase"/>
    <property type="match status" value="1"/>
</dbReference>
<keyword evidence="1 5" id="KW-0479">Metal-binding</keyword>
<protein>
    <recommendedName>
        <fullName evidence="5 6">Phosphoglycolate phosphatase</fullName>
        <shortName evidence="5">PGP</shortName>
        <shortName evidence="5">PGPase</shortName>
        <ecNumber evidence="5 6">3.1.3.18</ecNumber>
    </recommendedName>
</protein>
<evidence type="ECO:0000256" key="1">
    <source>
        <dbReference type="ARBA" id="ARBA00022723"/>
    </source>
</evidence>
<evidence type="ECO:0000256" key="5">
    <source>
        <dbReference type="HAMAP-Rule" id="MF_01419"/>
    </source>
</evidence>
<evidence type="ECO:0000313" key="7">
    <source>
        <dbReference type="EMBL" id="AWR94671.1"/>
    </source>
</evidence>
<proteinExistence type="inferred from homology"/>
<keyword evidence="3 5" id="KW-0460">Magnesium</keyword>
<dbReference type="Gene3D" id="3.40.50.1000">
    <property type="entry name" value="HAD superfamily/HAD-like"/>
    <property type="match status" value="1"/>
</dbReference>
<reference evidence="7 8" key="1">
    <citation type="submission" date="2018-05" db="EMBL/GenBank/DDBJ databases">
        <title>Complete Genome Sequences of Extremely Thermoacidophilic, Metal-Mobilizing Type-Strain Members of the Archaeal Family Sulfolobaceae: Acidianus brierleyi DSM-1651T, Acidianus sulfidivorans DSM-18786T, Metallosphaera hakonensis DSM-7519T, and Metallosphaera prunae DSM-10039T.</title>
        <authorList>
            <person name="Counts J.A."/>
            <person name="Kelly R.M."/>
        </authorList>
    </citation>
    <scope>NUCLEOTIDE SEQUENCE [LARGE SCALE GENOMIC DNA]</scope>
    <source>
        <strain evidence="7 8">DSM 1651</strain>
    </source>
</reference>
<keyword evidence="8" id="KW-1185">Reference proteome</keyword>
<dbReference type="Proteomes" id="UP000248044">
    <property type="component" value="Chromosome"/>
</dbReference>
<feature type="binding site" evidence="5">
    <location>
        <position position="8"/>
    </location>
    <ligand>
        <name>Mg(2+)</name>
        <dbReference type="ChEBI" id="CHEBI:18420"/>
    </ligand>
</feature>
<dbReference type="NCBIfam" id="TIGR01482">
    <property type="entry name" value="SPP-subfamily"/>
    <property type="match status" value="1"/>
</dbReference>
<dbReference type="KEGG" id="abri:DFR85_08745"/>
<organism evidence="7 8">
    <name type="scientific">Acidianus brierleyi</name>
    <dbReference type="NCBI Taxonomy" id="41673"/>
    <lineage>
        <taxon>Archaea</taxon>
        <taxon>Thermoproteota</taxon>
        <taxon>Thermoprotei</taxon>
        <taxon>Sulfolobales</taxon>
        <taxon>Sulfolobaceae</taxon>
        <taxon>Acidianus</taxon>
    </lineage>
</organism>
<evidence type="ECO:0000256" key="3">
    <source>
        <dbReference type="ARBA" id="ARBA00022842"/>
    </source>
</evidence>
<keyword evidence="2 5" id="KW-0378">Hydrolase</keyword>
<feature type="binding site" evidence="5">
    <location>
        <position position="149"/>
    </location>
    <ligand>
        <name>substrate</name>
    </ligand>
</feature>
<dbReference type="InterPro" id="IPR006382">
    <property type="entry name" value="PGPase"/>
</dbReference>
<comment type="function">
    <text evidence="5">Catalyzes the dephosphorylation of 2-phosphoglycolate.</text>
</comment>
<dbReference type="Pfam" id="PF08282">
    <property type="entry name" value="Hydrolase_3"/>
    <property type="match status" value="2"/>
</dbReference>